<feature type="region of interest" description="Disordered" evidence="1">
    <location>
        <begin position="423"/>
        <end position="467"/>
    </location>
</feature>
<evidence type="ECO:0000259" key="2">
    <source>
        <dbReference type="SMART" id="SM00672"/>
    </source>
</evidence>
<evidence type="ECO:0000256" key="1">
    <source>
        <dbReference type="SAM" id="MobiDB-lite"/>
    </source>
</evidence>
<feature type="compositionally biased region" description="Polar residues" evidence="1">
    <location>
        <begin position="50"/>
        <end position="63"/>
    </location>
</feature>
<dbReference type="Pfam" id="PF05686">
    <property type="entry name" value="Glyco_transf_90"/>
    <property type="match status" value="1"/>
</dbReference>
<dbReference type="OrthoDB" id="3017862at2759"/>
<dbReference type="AlphaFoldDB" id="A0A9P7UXR4"/>
<sequence length="725" mass="83410">MPVIGVRPRTRMIPRAPRRLGRKLVKLVAIFLLFILIFFILREASRFTSKDQTQSGKDTSQTQSEREKTEPFTSQKRTRQRAYASTTWLAHSEYLDSHQHLPSGLLEVNPSSTSTRPHPIHQLLKRSQTLWQTKLSKGSKNLREAVTEYKRRYSRPPPIGFEKWWAYVQNHQVRLPDEYDQIWRDIEVFWGFDVDVLERSHRRFLNRHLRDGVYIIKKDSWDSSIQHTQSLRNTIAGDFIIALLQYSDVAKHIPPFKIMVNPDDRPVVRKDWGLWERAVKAARHGQVLTSRPEAEHAPRPGFLSSCSPSSLPQYPTSLFPPRRQRHIKPSLRLPHPETREPHTLIHDHSSATNPCLNPHLFRAHGQFLSFDGGRGAHLRSGGLGEDIDSGGEEGWVGVISFSPTELHADITAAIPLEWIDDSEESDESYTNNDGQVLMNPSEPERNHPRELTTQSQQSEIPQGRWARKTDQRLHWRGTNTGMFAGDGLEWDLGQRVRGVDFLAGANNPEGSIPPPFAFPDELEVLDPRHGLENNGVLTVNRTLYTSKFMDVSFASHPTSCSDDVCEKLLKRYTWAVPVERTGVGEKRKFMLDMDGNAWSSRFKRLISSGSVVFKATVYNEWWTDRIQPWVHYVPVQVDFSDLWDIFVFFRGVIGLGDSSGDEEGASGAHDELAKEIGDHGYEWSRAFWRREDMVAYNFRLLLEYARATSRNRDRMSYVYNPKDEV</sequence>
<evidence type="ECO:0000313" key="4">
    <source>
        <dbReference type="Proteomes" id="UP001049176"/>
    </source>
</evidence>
<organism evidence="3 4">
    <name type="scientific">Marasmius oreades</name>
    <name type="common">fairy-ring Marasmius</name>
    <dbReference type="NCBI Taxonomy" id="181124"/>
    <lineage>
        <taxon>Eukaryota</taxon>
        <taxon>Fungi</taxon>
        <taxon>Dikarya</taxon>
        <taxon>Basidiomycota</taxon>
        <taxon>Agaricomycotina</taxon>
        <taxon>Agaricomycetes</taxon>
        <taxon>Agaricomycetidae</taxon>
        <taxon>Agaricales</taxon>
        <taxon>Marasmiineae</taxon>
        <taxon>Marasmiaceae</taxon>
        <taxon>Marasmius</taxon>
    </lineage>
</organism>
<dbReference type="EMBL" id="CM032182">
    <property type="protein sequence ID" value="KAG7096513.1"/>
    <property type="molecule type" value="Genomic_DNA"/>
</dbReference>
<protein>
    <recommendedName>
        <fullName evidence="2">Glycosyl transferase CAP10 domain-containing protein</fullName>
    </recommendedName>
</protein>
<dbReference type="RefSeq" id="XP_043012983.1">
    <property type="nucleotide sequence ID" value="XM_043148384.1"/>
</dbReference>
<gene>
    <name evidence="3" type="ORF">E1B28_003942</name>
</gene>
<dbReference type="SMART" id="SM00672">
    <property type="entry name" value="CAP10"/>
    <property type="match status" value="1"/>
</dbReference>
<feature type="compositionally biased region" description="Polar residues" evidence="1">
    <location>
        <begin position="451"/>
        <end position="460"/>
    </location>
</feature>
<dbReference type="GeneID" id="66073018"/>
<accession>A0A9P7UXR4</accession>
<feature type="region of interest" description="Disordered" evidence="1">
    <location>
        <begin position="286"/>
        <end position="309"/>
    </location>
</feature>
<dbReference type="PANTHER" id="PTHR12203">
    <property type="entry name" value="KDEL LYS-ASP-GLU-LEU CONTAINING - RELATED"/>
    <property type="match status" value="1"/>
</dbReference>
<reference evidence="3" key="1">
    <citation type="journal article" date="2021" name="Genome Biol. Evol.">
        <title>The assembled and annotated genome of the fairy-ring fungus Marasmius oreades.</title>
        <authorList>
            <person name="Hiltunen M."/>
            <person name="Ament-Velasquez S.L."/>
            <person name="Johannesson H."/>
        </authorList>
    </citation>
    <scope>NUCLEOTIDE SEQUENCE</scope>
    <source>
        <strain evidence="3">03SP1</strain>
    </source>
</reference>
<dbReference type="InterPro" id="IPR006598">
    <property type="entry name" value="CAP10"/>
</dbReference>
<name>A0A9P7UXR4_9AGAR</name>
<dbReference type="Proteomes" id="UP001049176">
    <property type="component" value="Chromosome 2"/>
</dbReference>
<feature type="region of interest" description="Disordered" evidence="1">
    <location>
        <begin position="50"/>
        <end position="80"/>
    </location>
</feature>
<dbReference type="KEGG" id="more:E1B28_003942"/>
<evidence type="ECO:0000313" key="3">
    <source>
        <dbReference type="EMBL" id="KAG7096513.1"/>
    </source>
</evidence>
<comment type="caution">
    <text evidence="3">The sequence shown here is derived from an EMBL/GenBank/DDBJ whole genome shotgun (WGS) entry which is preliminary data.</text>
</comment>
<keyword evidence="4" id="KW-1185">Reference proteome</keyword>
<feature type="domain" description="Glycosyl transferase CAP10" evidence="2">
    <location>
        <begin position="495"/>
        <end position="711"/>
    </location>
</feature>
<dbReference type="PANTHER" id="PTHR12203:SF118">
    <property type="entry name" value="BETA-1,2-XYLOSYLTRANSFERASE 1"/>
    <property type="match status" value="1"/>
</dbReference>
<dbReference type="InterPro" id="IPR051091">
    <property type="entry name" value="O-Glucosyltr/Glycosyltrsf_90"/>
</dbReference>
<proteinExistence type="predicted"/>